<proteinExistence type="inferred from homology"/>
<evidence type="ECO:0000256" key="3">
    <source>
        <dbReference type="RuleBase" id="RU003707"/>
    </source>
</evidence>
<dbReference type="CDD" id="cd06558">
    <property type="entry name" value="crotonase-like"/>
    <property type="match status" value="1"/>
</dbReference>
<name>A0A1G8N1Z4_9BACI</name>
<evidence type="ECO:0000256" key="2">
    <source>
        <dbReference type="ARBA" id="ARBA00023239"/>
    </source>
</evidence>
<dbReference type="PANTHER" id="PTHR11941">
    <property type="entry name" value="ENOYL-COA HYDRATASE-RELATED"/>
    <property type="match status" value="1"/>
</dbReference>
<keyword evidence="5" id="KW-1185">Reference proteome</keyword>
<dbReference type="AlphaFoldDB" id="A0A1G8N1Z4"/>
<dbReference type="OrthoDB" id="9775794at2"/>
<dbReference type="STRING" id="930129.SAMN05216352_11172"/>
<dbReference type="InterPro" id="IPR029045">
    <property type="entry name" value="ClpP/crotonase-like_dom_sf"/>
</dbReference>
<evidence type="ECO:0000313" key="5">
    <source>
        <dbReference type="Proteomes" id="UP000199017"/>
    </source>
</evidence>
<dbReference type="Gene3D" id="1.10.12.10">
    <property type="entry name" value="Lyase 2-enoyl-coa Hydratase, Chain A, domain 2"/>
    <property type="match status" value="1"/>
</dbReference>
<dbReference type="SUPFAM" id="SSF52096">
    <property type="entry name" value="ClpP/crotonase"/>
    <property type="match status" value="1"/>
</dbReference>
<sequence>MTRYIRVDKPHEGITVITLNRPSTANALSISLLNKLQETLKDLAYDASCRVLIIRGEGEKVFCAGADLKERANMNQIEVRKTVSFIKESINRIENFPKPVIAAMNGSALGGGLELALACDLRIASADGKYGLPETSLAIIPGGGGTQLLPRLIGKAKAKELIYTARKISGKEAVELGIAEYAAESGHVFNKAVELALEIRRNGPVAVSAAKTAINGGIDSELTTGLVIEEKSYEATISTEDRLEGLRAFKEKREPVYYGK</sequence>
<dbReference type="Gene3D" id="3.90.226.10">
    <property type="entry name" value="2-enoyl-CoA Hydratase, Chain A, domain 1"/>
    <property type="match status" value="1"/>
</dbReference>
<evidence type="ECO:0000256" key="1">
    <source>
        <dbReference type="ARBA" id="ARBA00005254"/>
    </source>
</evidence>
<dbReference type="InterPro" id="IPR018376">
    <property type="entry name" value="Enoyl-CoA_hyd/isom_CS"/>
</dbReference>
<comment type="similarity">
    <text evidence="1 3">Belongs to the enoyl-CoA hydratase/isomerase family.</text>
</comment>
<dbReference type="GO" id="GO:0006635">
    <property type="term" value="P:fatty acid beta-oxidation"/>
    <property type="evidence" value="ECO:0007669"/>
    <property type="project" value="TreeGrafter"/>
</dbReference>
<dbReference type="Pfam" id="PF00378">
    <property type="entry name" value="ECH_1"/>
    <property type="match status" value="1"/>
</dbReference>
<dbReference type="InterPro" id="IPR001753">
    <property type="entry name" value="Enoyl-CoA_hydra/iso"/>
</dbReference>
<reference evidence="4 5" key="1">
    <citation type="submission" date="2016-10" db="EMBL/GenBank/DDBJ databases">
        <authorList>
            <person name="de Groot N.N."/>
        </authorList>
    </citation>
    <scope>NUCLEOTIDE SEQUENCE [LARGE SCALE GENOMIC DNA]</scope>
    <source>
        <strain evidence="5">P4B,CCM 7963,CECT 7998,DSM 25260,IBRC-M 10614,KCTC 13821</strain>
    </source>
</reference>
<dbReference type="GO" id="GO:0016836">
    <property type="term" value="F:hydro-lyase activity"/>
    <property type="evidence" value="ECO:0007669"/>
    <property type="project" value="UniProtKB-ARBA"/>
</dbReference>
<accession>A0A1G8N1Z4</accession>
<dbReference type="InterPro" id="IPR014748">
    <property type="entry name" value="Enoyl-CoA_hydra_C"/>
</dbReference>
<protein>
    <submittedName>
        <fullName evidence="4">Short chain enoyl-CoA hydratase</fullName>
    </submittedName>
</protein>
<dbReference type="RefSeq" id="WP_091586903.1">
    <property type="nucleotide sequence ID" value="NZ_FNDU01000011.1"/>
</dbReference>
<dbReference type="PANTHER" id="PTHR11941:SF54">
    <property type="entry name" value="ENOYL-COA HYDRATASE, MITOCHONDRIAL"/>
    <property type="match status" value="1"/>
</dbReference>
<gene>
    <name evidence="4" type="ORF">SAMN05216352_11172</name>
</gene>
<dbReference type="Proteomes" id="UP000199017">
    <property type="component" value="Unassembled WGS sequence"/>
</dbReference>
<keyword evidence="2" id="KW-0456">Lyase</keyword>
<dbReference type="NCBIfam" id="NF005802">
    <property type="entry name" value="PRK07657.1"/>
    <property type="match status" value="1"/>
</dbReference>
<dbReference type="FunFam" id="1.10.12.10:FF:000001">
    <property type="entry name" value="Probable enoyl-CoA hydratase, mitochondrial"/>
    <property type="match status" value="1"/>
</dbReference>
<evidence type="ECO:0000313" key="4">
    <source>
        <dbReference type="EMBL" id="SDI74204.1"/>
    </source>
</evidence>
<dbReference type="FunFam" id="3.90.226.10:FF:000009">
    <property type="entry name" value="Carnitinyl-CoA dehydratase"/>
    <property type="match status" value="1"/>
</dbReference>
<dbReference type="EMBL" id="FNDU01000011">
    <property type="protein sequence ID" value="SDI74204.1"/>
    <property type="molecule type" value="Genomic_DNA"/>
</dbReference>
<organism evidence="4 5">
    <name type="scientific">Alteribacillus bidgolensis</name>
    <dbReference type="NCBI Taxonomy" id="930129"/>
    <lineage>
        <taxon>Bacteria</taxon>
        <taxon>Bacillati</taxon>
        <taxon>Bacillota</taxon>
        <taxon>Bacilli</taxon>
        <taxon>Bacillales</taxon>
        <taxon>Bacillaceae</taxon>
        <taxon>Alteribacillus</taxon>
    </lineage>
</organism>
<dbReference type="PROSITE" id="PS00166">
    <property type="entry name" value="ENOYL_COA_HYDRATASE"/>
    <property type="match status" value="1"/>
</dbReference>